<evidence type="ECO:0000313" key="1">
    <source>
        <dbReference type="EMBL" id="KYH29210.1"/>
    </source>
</evidence>
<evidence type="ECO:0000313" key="2">
    <source>
        <dbReference type="Proteomes" id="UP000075531"/>
    </source>
</evidence>
<dbReference type="SUPFAM" id="SSF56112">
    <property type="entry name" value="Protein kinase-like (PK-like)"/>
    <property type="match status" value="1"/>
</dbReference>
<dbReference type="EMBL" id="LTBA01000089">
    <property type="protein sequence ID" value="KYH29210.1"/>
    <property type="molecule type" value="Genomic_DNA"/>
</dbReference>
<name>A0A151ANS4_9CLOT</name>
<proteinExistence type="predicted"/>
<organism evidence="1 2">
    <name type="scientific">Clostridium tepidiprofundi DSM 19306</name>
    <dbReference type="NCBI Taxonomy" id="1121338"/>
    <lineage>
        <taxon>Bacteria</taxon>
        <taxon>Bacillati</taxon>
        <taxon>Bacillota</taxon>
        <taxon>Clostridia</taxon>
        <taxon>Eubacteriales</taxon>
        <taxon>Clostridiaceae</taxon>
        <taxon>Clostridium</taxon>
    </lineage>
</organism>
<keyword evidence="2" id="KW-1185">Reference proteome</keyword>
<dbReference type="Proteomes" id="UP000075531">
    <property type="component" value="Unassembled WGS sequence"/>
</dbReference>
<dbReference type="AlphaFoldDB" id="A0A151ANS4"/>
<comment type="caution">
    <text evidence="1">The sequence shown here is derived from an EMBL/GenBank/DDBJ whole genome shotgun (WGS) entry which is preliminary data.</text>
</comment>
<accession>A0A151ANS4</accession>
<evidence type="ECO:0008006" key="3">
    <source>
        <dbReference type="Google" id="ProtNLM"/>
    </source>
</evidence>
<dbReference type="RefSeq" id="WP_066827566.1">
    <property type="nucleotide sequence ID" value="NZ_LTBA01000089.1"/>
</dbReference>
<gene>
    <name evidence="1" type="ORF">CLTEP_27280</name>
</gene>
<dbReference type="PATRIC" id="fig|1121338.3.peg.2863"/>
<dbReference type="Gene3D" id="1.10.510.10">
    <property type="entry name" value="Transferase(Phosphotransferase) domain 1"/>
    <property type="match status" value="1"/>
</dbReference>
<reference evidence="1 2" key="1">
    <citation type="submission" date="2016-02" db="EMBL/GenBank/DDBJ databases">
        <title>Genome sequence of Clostridium tepidiprofundi DSM 19306.</title>
        <authorList>
            <person name="Poehlein A."/>
            <person name="Daniel R."/>
        </authorList>
    </citation>
    <scope>NUCLEOTIDE SEQUENCE [LARGE SCALE GENOMIC DNA]</scope>
    <source>
        <strain evidence="1 2">DSM 19306</strain>
    </source>
</reference>
<sequence>MIDKNIYGDDFELEFNKWKYIGKGHHGIVYLMDDGKVIKICNTIKSCRKEEMVILKADGNKYFPKTYECGGNYIIREYVEGISLSDYIKLYGLNEKIAKEVIEMLKEFIRLKFSKIDIRCKDIFVTKHETLKIIDPKGCYSKKVNYPRHLCKGLKKLGALDEFLDVLKREEPKLYKKWYKKIQKYFDKA</sequence>
<dbReference type="InterPro" id="IPR011009">
    <property type="entry name" value="Kinase-like_dom_sf"/>
</dbReference>
<dbReference type="OrthoDB" id="1916806at2"/>
<protein>
    <recommendedName>
        <fullName evidence="3">Protein kinase</fullName>
    </recommendedName>
</protein>